<name>A0AAW7JP07_9ACTN</name>
<dbReference type="PROSITE" id="PS51932">
    <property type="entry name" value="BMV"/>
    <property type="match status" value="1"/>
</dbReference>
<evidence type="ECO:0000313" key="5">
    <source>
        <dbReference type="Proteomes" id="UP001168505"/>
    </source>
</evidence>
<protein>
    <submittedName>
        <fullName evidence="4">EutN/CcmL family microcompartment protein</fullName>
    </submittedName>
</protein>
<dbReference type="PANTHER" id="PTHR36539:SF2">
    <property type="entry name" value="ETHANOLAMINE UTILIZATION PROTEIN"/>
    <property type="match status" value="1"/>
</dbReference>
<dbReference type="Gene3D" id="2.40.50.220">
    <property type="entry name" value="EutN/Ccml"/>
    <property type="match status" value="1"/>
</dbReference>
<dbReference type="Pfam" id="PF03319">
    <property type="entry name" value="EutN_CcmL"/>
    <property type="match status" value="1"/>
</dbReference>
<evidence type="ECO:0000256" key="2">
    <source>
        <dbReference type="ARBA" id="ARBA00023669"/>
    </source>
</evidence>
<keyword evidence="3" id="KW-1283">Bacterial microcompartment</keyword>
<organism evidence="4 5">
    <name type="scientific">Collinsella ihumii</name>
    <dbReference type="NCBI Taxonomy" id="1720204"/>
    <lineage>
        <taxon>Bacteria</taxon>
        <taxon>Bacillati</taxon>
        <taxon>Actinomycetota</taxon>
        <taxon>Coriobacteriia</taxon>
        <taxon>Coriobacteriales</taxon>
        <taxon>Coriobacteriaceae</taxon>
        <taxon>Collinsella</taxon>
    </lineage>
</organism>
<sequence length="89" mass="9647">MVVCKLVGSLWATRKYEELNGMKLMRVEVIEGADAGRRIVCVDTVSAGVDDRVLVAEGTAAYLFMKEKFDVNAPVDAAIVGIIDEDVSL</sequence>
<comment type="subcellular location">
    <subcellularLocation>
        <location evidence="1">Carboxysome</location>
    </subcellularLocation>
</comment>
<dbReference type="PANTHER" id="PTHR36539">
    <property type="entry name" value="ETHANOLAMINE UTILIZATION PROTEIN EUTN"/>
    <property type="match status" value="1"/>
</dbReference>
<dbReference type="CDD" id="cd01614">
    <property type="entry name" value="EutN_CcmL"/>
    <property type="match status" value="1"/>
</dbReference>
<dbReference type="Proteomes" id="UP001168505">
    <property type="component" value="Unassembled WGS sequence"/>
</dbReference>
<gene>
    <name evidence="4" type="ORF">QVN40_03355</name>
</gene>
<evidence type="ECO:0000313" key="4">
    <source>
        <dbReference type="EMBL" id="MDN0068740.1"/>
    </source>
</evidence>
<proteinExistence type="predicted"/>
<accession>A0AAW7JP07</accession>
<keyword evidence="2" id="KW-1282">Carboxysome</keyword>
<dbReference type="AlphaFoldDB" id="A0AAW7JP07"/>
<reference evidence="4" key="2">
    <citation type="submission" date="2023-08" db="EMBL/GenBank/DDBJ databases">
        <title>Identification and characterization of horizontal gene transfer across gut microbiota members of farm animals based on homology search.</title>
        <authorList>
            <person name="Schwarzerova J."/>
            <person name="Nykrynova M."/>
            <person name="Jureckova K."/>
            <person name="Cejkova D."/>
            <person name="Rychlik I."/>
        </authorList>
    </citation>
    <scope>NUCLEOTIDE SEQUENCE</scope>
    <source>
        <strain evidence="4">15_COKtk</strain>
    </source>
</reference>
<comment type="caution">
    <text evidence="4">The sequence shown here is derived from an EMBL/GenBank/DDBJ whole genome shotgun (WGS) entry which is preliminary data.</text>
</comment>
<evidence type="ECO:0000256" key="3">
    <source>
        <dbReference type="ARBA" id="ARBA00024446"/>
    </source>
</evidence>
<dbReference type="InterPro" id="IPR004992">
    <property type="entry name" value="EutN_CcmL"/>
</dbReference>
<evidence type="ECO:0000256" key="1">
    <source>
        <dbReference type="ARBA" id="ARBA00023587"/>
    </source>
</evidence>
<dbReference type="RefSeq" id="WP_204540673.1">
    <property type="nucleotide sequence ID" value="NZ_JAUEIR010000002.1"/>
</dbReference>
<reference evidence="4" key="1">
    <citation type="submission" date="2023-06" db="EMBL/GenBank/DDBJ databases">
        <authorList>
            <person name="Zeman M."/>
            <person name="Kubasova T."/>
            <person name="Jahodarova E."/>
            <person name="Nykrynova M."/>
            <person name="Rychlik I."/>
        </authorList>
    </citation>
    <scope>NUCLEOTIDE SEQUENCE</scope>
    <source>
        <strain evidence="4">15_COKtk</strain>
    </source>
</reference>
<dbReference type="GO" id="GO:0031470">
    <property type="term" value="C:carboxysome"/>
    <property type="evidence" value="ECO:0007669"/>
    <property type="project" value="UniProtKB-SubCell"/>
</dbReference>
<dbReference type="SUPFAM" id="SSF159133">
    <property type="entry name" value="EutN/CcmL-like"/>
    <property type="match status" value="1"/>
</dbReference>
<dbReference type="EMBL" id="JAUEIR010000002">
    <property type="protein sequence ID" value="MDN0068740.1"/>
    <property type="molecule type" value="Genomic_DNA"/>
</dbReference>
<dbReference type="InterPro" id="IPR036677">
    <property type="entry name" value="EutN_CcmL_sf"/>
</dbReference>